<reference evidence="1 2" key="1">
    <citation type="submission" date="2020-08" db="EMBL/GenBank/DDBJ databases">
        <title>Genome sequence of Rhodobacteraceae bacterium Lw-13e.</title>
        <authorList>
            <person name="Poehlein A."/>
            <person name="Wolter L."/>
            <person name="Daniel R."/>
            <person name="Brinkhoff T."/>
        </authorList>
    </citation>
    <scope>NUCLEOTIDE SEQUENCE [LARGE SCALE GENOMIC DNA]</scope>
    <source>
        <strain evidence="1 2">Lw-13e</strain>
    </source>
</reference>
<dbReference type="InterPro" id="IPR019225">
    <property type="entry name" value="DUF2155"/>
</dbReference>
<name>A0A418SKB7_9RHOB</name>
<proteinExistence type="predicted"/>
<organism evidence="1 2">
    <name type="scientific">Pseudooceanicola algae</name>
    <dbReference type="NCBI Taxonomy" id="1537215"/>
    <lineage>
        <taxon>Bacteria</taxon>
        <taxon>Pseudomonadati</taxon>
        <taxon>Pseudomonadota</taxon>
        <taxon>Alphaproteobacteria</taxon>
        <taxon>Rhodobacterales</taxon>
        <taxon>Paracoccaceae</taxon>
        <taxon>Pseudooceanicola</taxon>
    </lineage>
</organism>
<sequence>MKPLGRFVVTLLATGLMAGPAVAQDAAEPGTGAMLRGLDRIDATTTDLELRNGATAPFGDLEITLKECRYPMGNPSGDAYAYLSIRQDGRDLFDGWMIASSPALNALDHFRYDIWVLRCTLPGNVQDPAQAPVAPPEPVAPQDGEEAPVD</sequence>
<dbReference type="AlphaFoldDB" id="A0A418SKB7"/>
<evidence type="ECO:0000313" key="1">
    <source>
        <dbReference type="EMBL" id="QPM89087.1"/>
    </source>
</evidence>
<dbReference type="RefSeq" id="WP_119838002.1">
    <property type="nucleotide sequence ID" value="NZ_CP060436.1"/>
</dbReference>
<dbReference type="Pfam" id="PF09923">
    <property type="entry name" value="DUF2155"/>
    <property type="match status" value="1"/>
</dbReference>
<dbReference type="EMBL" id="CP060436">
    <property type="protein sequence ID" value="QPM89087.1"/>
    <property type="molecule type" value="Genomic_DNA"/>
</dbReference>
<protein>
    <recommendedName>
        <fullName evidence="3">DUF2155 domain-containing protein</fullName>
    </recommendedName>
</protein>
<evidence type="ECO:0000313" key="2">
    <source>
        <dbReference type="Proteomes" id="UP000283786"/>
    </source>
</evidence>
<dbReference type="Proteomes" id="UP000283786">
    <property type="component" value="Chromosome"/>
</dbReference>
<gene>
    <name evidence="1" type="ORF">PSAL_002970</name>
</gene>
<accession>A0A418SKB7</accession>
<evidence type="ECO:0008006" key="3">
    <source>
        <dbReference type="Google" id="ProtNLM"/>
    </source>
</evidence>
<dbReference type="OrthoDB" id="9810376at2"/>
<keyword evidence="2" id="KW-1185">Reference proteome</keyword>
<dbReference type="KEGG" id="palw:PSAL_002970"/>